<proteinExistence type="predicted"/>
<reference evidence="1" key="2">
    <citation type="journal article" date="2015" name="Data Brief">
        <title>Shoot transcriptome of the giant reed, Arundo donax.</title>
        <authorList>
            <person name="Barrero R.A."/>
            <person name="Guerrero F.D."/>
            <person name="Moolhuijzen P."/>
            <person name="Goolsby J.A."/>
            <person name="Tidwell J."/>
            <person name="Bellgard S.E."/>
            <person name="Bellgard M.I."/>
        </authorList>
    </citation>
    <scope>NUCLEOTIDE SEQUENCE</scope>
    <source>
        <tissue evidence="1">Shoot tissue taken approximately 20 cm above the soil surface</tissue>
    </source>
</reference>
<organism evidence="1">
    <name type="scientific">Arundo donax</name>
    <name type="common">Giant reed</name>
    <name type="synonym">Donax arundinaceus</name>
    <dbReference type="NCBI Taxonomy" id="35708"/>
    <lineage>
        <taxon>Eukaryota</taxon>
        <taxon>Viridiplantae</taxon>
        <taxon>Streptophyta</taxon>
        <taxon>Embryophyta</taxon>
        <taxon>Tracheophyta</taxon>
        <taxon>Spermatophyta</taxon>
        <taxon>Magnoliopsida</taxon>
        <taxon>Liliopsida</taxon>
        <taxon>Poales</taxon>
        <taxon>Poaceae</taxon>
        <taxon>PACMAD clade</taxon>
        <taxon>Arundinoideae</taxon>
        <taxon>Arundineae</taxon>
        <taxon>Arundo</taxon>
    </lineage>
</organism>
<protein>
    <submittedName>
        <fullName evidence="1">Uncharacterized protein</fullName>
    </submittedName>
</protein>
<reference evidence="1" key="1">
    <citation type="submission" date="2014-09" db="EMBL/GenBank/DDBJ databases">
        <authorList>
            <person name="Magalhaes I.L.F."/>
            <person name="Oliveira U."/>
            <person name="Santos F.R."/>
            <person name="Vidigal T.H.D.A."/>
            <person name="Brescovit A.D."/>
            <person name="Santos A.J."/>
        </authorList>
    </citation>
    <scope>NUCLEOTIDE SEQUENCE</scope>
    <source>
        <tissue evidence="1">Shoot tissue taken approximately 20 cm above the soil surface</tissue>
    </source>
</reference>
<accession>A0A0A8YEL5</accession>
<dbReference type="EMBL" id="GBRH01273314">
    <property type="protein sequence ID" value="JAD24581.1"/>
    <property type="molecule type" value="Transcribed_RNA"/>
</dbReference>
<name>A0A0A8YEL5_ARUDO</name>
<sequence>MVLGSGQTRDSLNSFTWIASIGWSRKRSNACLTVKHFTLGCYHMNRFICW</sequence>
<dbReference type="AlphaFoldDB" id="A0A0A8YEL5"/>
<evidence type="ECO:0000313" key="1">
    <source>
        <dbReference type="EMBL" id="JAD24581.1"/>
    </source>
</evidence>